<dbReference type="Pfam" id="PF00126">
    <property type="entry name" value="HTH_1"/>
    <property type="match status" value="1"/>
</dbReference>
<dbReference type="PANTHER" id="PTHR30427:SF1">
    <property type="entry name" value="TRANSCRIPTIONAL ACTIVATOR PROTEIN LYSR"/>
    <property type="match status" value="1"/>
</dbReference>
<dbReference type="Proteomes" id="UP000604473">
    <property type="component" value="Unassembled WGS sequence"/>
</dbReference>
<dbReference type="eggNOG" id="COG0583">
    <property type="taxonomic scope" value="Bacteria"/>
</dbReference>
<dbReference type="Pfam" id="PF03466">
    <property type="entry name" value="LysR_substrate"/>
    <property type="match status" value="1"/>
</dbReference>
<reference evidence="7 9" key="2">
    <citation type="submission" date="2021-01" db="EMBL/GenBank/DDBJ databases">
        <title>Draft genomes of Rhodovulum sulfidophilum.</title>
        <authorList>
            <person name="Guzman M.S."/>
        </authorList>
    </citation>
    <scope>NUCLEOTIDE SEQUENCE [LARGE SCALE GENOMIC DNA]</scope>
    <source>
        <strain evidence="7 9">AB35</strain>
    </source>
</reference>
<dbReference type="GO" id="GO:0010628">
    <property type="term" value="P:positive regulation of gene expression"/>
    <property type="evidence" value="ECO:0007669"/>
    <property type="project" value="TreeGrafter"/>
</dbReference>
<dbReference type="PRINTS" id="PR00039">
    <property type="entry name" value="HTHLYSR"/>
</dbReference>
<dbReference type="GO" id="GO:0003700">
    <property type="term" value="F:DNA-binding transcription factor activity"/>
    <property type="evidence" value="ECO:0007669"/>
    <property type="project" value="InterPro"/>
</dbReference>
<dbReference type="InterPro" id="IPR005119">
    <property type="entry name" value="LysR_subst-bd"/>
</dbReference>
<dbReference type="Gene3D" id="3.40.190.10">
    <property type="entry name" value="Periplasmic binding protein-like II"/>
    <property type="match status" value="2"/>
</dbReference>
<dbReference type="InterPro" id="IPR000847">
    <property type="entry name" value="LysR_HTH_N"/>
</dbReference>
<dbReference type="PROSITE" id="PS50931">
    <property type="entry name" value="HTH_LYSR"/>
    <property type="match status" value="1"/>
</dbReference>
<evidence type="ECO:0000256" key="3">
    <source>
        <dbReference type="ARBA" id="ARBA00023125"/>
    </source>
</evidence>
<evidence type="ECO:0000259" key="5">
    <source>
        <dbReference type="PROSITE" id="PS50931"/>
    </source>
</evidence>
<dbReference type="KEGG" id="rsu:NHU_04229"/>
<evidence type="ECO:0000313" key="9">
    <source>
        <dbReference type="Proteomes" id="UP000604473"/>
    </source>
</evidence>
<evidence type="ECO:0000313" key="8">
    <source>
        <dbReference type="Proteomes" id="UP000064912"/>
    </source>
</evidence>
<organism evidence="6 8">
    <name type="scientific">Rhodovulum sulfidophilum</name>
    <name type="common">Rhodobacter sulfidophilus</name>
    <dbReference type="NCBI Taxonomy" id="35806"/>
    <lineage>
        <taxon>Bacteria</taxon>
        <taxon>Pseudomonadati</taxon>
        <taxon>Pseudomonadota</taxon>
        <taxon>Alphaproteobacteria</taxon>
        <taxon>Rhodobacterales</taxon>
        <taxon>Paracoccaceae</taxon>
        <taxon>Rhodovulum</taxon>
    </lineage>
</organism>
<keyword evidence="2" id="KW-0805">Transcription regulation</keyword>
<proteinExistence type="inferred from homology"/>
<evidence type="ECO:0000256" key="4">
    <source>
        <dbReference type="ARBA" id="ARBA00023163"/>
    </source>
</evidence>
<evidence type="ECO:0000256" key="1">
    <source>
        <dbReference type="ARBA" id="ARBA00009437"/>
    </source>
</evidence>
<protein>
    <submittedName>
        <fullName evidence="7">LysR family transcriptional regulator</fullName>
    </submittedName>
    <submittedName>
        <fullName evidence="6">Transcriptional regulator, LysR family</fullName>
    </submittedName>
</protein>
<keyword evidence="4" id="KW-0804">Transcription</keyword>
<sequence length="306" mass="34104">MRSLNHRQMLAFRAVMISGSMTAAGRILHVSQPAVTRLVRDLEAELGLVLFVRKWSSVRPTAEAVALFREVEKYFESMERIRDNARQMREKQDGRLRIAAMSTLSSGALPEAIRRFRTRQPETDFFIHSDNSVHILDALQHDEFSVGLCRVPPERADIDHVEMPVSSAICLLPRDHPLARQDSVSVADLAGQPFISLGISSLLRMQIEASMEAAGVQPGRTVQTLYSNTVPSYVSAGLGISVADIFSVMAIDPEKIAVKPFVPAIEFRFSAIFPAHARSPGAEIFSRVFFDVVRDQIAEVEQLFRT</sequence>
<gene>
    <name evidence="7" type="ORF">JMM60_14355</name>
    <name evidence="6" type="ORF">NHU_04229</name>
</gene>
<dbReference type="Gene3D" id="1.10.10.10">
    <property type="entry name" value="Winged helix-like DNA-binding domain superfamily/Winged helix DNA-binding domain"/>
    <property type="match status" value="1"/>
</dbReference>
<accession>A0A0D6B896</accession>
<dbReference type="EMBL" id="JAESJJ010000020">
    <property type="protein sequence ID" value="MBL3609959.1"/>
    <property type="molecule type" value="Genomic_DNA"/>
</dbReference>
<keyword evidence="3" id="KW-0238">DNA-binding</keyword>
<reference evidence="6 8" key="1">
    <citation type="submission" date="2015-02" db="EMBL/GenBank/DDBJ databases">
        <title>Genome sequene of Rhodovulum sulfidophilum DSM 2351.</title>
        <authorList>
            <person name="Nagao N."/>
        </authorList>
    </citation>
    <scope>NUCLEOTIDE SEQUENCE [LARGE SCALE GENOMIC DNA]</scope>
    <source>
        <strain evidence="6 8">DSM 2351</strain>
    </source>
</reference>
<dbReference type="PANTHER" id="PTHR30427">
    <property type="entry name" value="TRANSCRIPTIONAL ACTIVATOR PROTEIN LYSR"/>
    <property type="match status" value="1"/>
</dbReference>
<dbReference type="RefSeq" id="WP_052677917.1">
    <property type="nucleotide sequence ID" value="NZ_CP015421.1"/>
</dbReference>
<dbReference type="GeneID" id="93538400"/>
<dbReference type="SUPFAM" id="SSF46785">
    <property type="entry name" value="Winged helix' DNA-binding domain"/>
    <property type="match status" value="1"/>
</dbReference>
<evidence type="ECO:0000313" key="7">
    <source>
        <dbReference type="EMBL" id="MBL3609959.1"/>
    </source>
</evidence>
<comment type="similarity">
    <text evidence="1">Belongs to the LysR transcriptional regulatory family.</text>
</comment>
<dbReference type="InterPro" id="IPR036388">
    <property type="entry name" value="WH-like_DNA-bd_sf"/>
</dbReference>
<dbReference type="Proteomes" id="UP000064912">
    <property type="component" value="Chromosome"/>
</dbReference>
<dbReference type="SUPFAM" id="SSF53850">
    <property type="entry name" value="Periplasmic binding protein-like II"/>
    <property type="match status" value="1"/>
</dbReference>
<dbReference type="GO" id="GO:0043565">
    <property type="term" value="F:sequence-specific DNA binding"/>
    <property type="evidence" value="ECO:0007669"/>
    <property type="project" value="TreeGrafter"/>
</dbReference>
<dbReference type="AlphaFoldDB" id="A0A0D6B896"/>
<dbReference type="InterPro" id="IPR036390">
    <property type="entry name" value="WH_DNA-bd_sf"/>
</dbReference>
<dbReference type="PATRIC" id="fig|35806.4.peg.4327"/>
<name>A0A0D6B896_RHOSU</name>
<dbReference type="EMBL" id="AP014800">
    <property type="protein sequence ID" value="BAQ71343.1"/>
    <property type="molecule type" value="Genomic_DNA"/>
</dbReference>
<keyword evidence="9" id="KW-1185">Reference proteome</keyword>
<evidence type="ECO:0000256" key="2">
    <source>
        <dbReference type="ARBA" id="ARBA00023015"/>
    </source>
</evidence>
<feature type="domain" description="HTH lysR-type" evidence="5">
    <location>
        <begin position="4"/>
        <end position="61"/>
    </location>
</feature>
<evidence type="ECO:0000313" key="6">
    <source>
        <dbReference type="EMBL" id="BAQ71343.1"/>
    </source>
</evidence>